<evidence type="ECO:0000313" key="2">
    <source>
        <dbReference type="Proteomes" id="UP000030004"/>
    </source>
</evidence>
<dbReference type="Pfam" id="PF11720">
    <property type="entry name" value="Inhibitor_I78"/>
    <property type="match status" value="1"/>
</dbReference>
<name>A0A0A0EIZ0_9RHOB</name>
<proteinExistence type="predicted"/>
<organism evidence="1 2">
    <name type="scientific">Pseudooceanicola atlanticus</name>
    <dbReference type="NCBI Taxonomy" id="1461694"/>
    <lineage>
        <taxon>Bacteria</taxon>
        <taxon>Pseudomonadati</taxon>
        <taxon>Pseudomonadota</taxon>
        <taxon>Alphaproteobacteria</taxon>
        <taxon>Rhodobacterales</taxon>
        <taxon>Paracoccaceae</taxon>
        <taxon>Pseudooceanicola</taxon>
    </lineage>
</organism>
<dbReference type="AlphaFoldDB" id="A0A0A0EIZ0"/>
<sequence>MRQFALIAALLPLAACMEDDTPPPADTADACGAAALQSLVGQDRAAVTEAGLTPDRKTRIFGPGAALTMDFREDRVNVELDAADRVVRIYCG</sequence>
<protein>
    <recommendedName>
        <fullName evidence="3">Peptidase inhibitor I78 family protein</fullName>
    </recommendedName>
</protein>
<dbReference type="EMBL" id="AQQX01000001">
    <property type="protein sequence ID" value="KGM50334.1"/>
    <property type="molecule type" value="Genomic_DNA"/>
</dbReference>
<evidence type="ECO:0000313" key="1">
    <source>
        <dbReference type="EMBL" id="KGM50334.1"/>
    </source>
</evidence>
<gene>
    <name evidence="1" type="ORF">ATO9_02230</name>
</gene>
<dbReference type="Proteomes" id="UP000030004">
    <property type="component" value="Unassembled WGS sequence"/>
</dbReference>
<dbReference type="Gene3D" id="3.30.10.10">
    <property type="entry name" value="Trypsin Inhibitor V, subunit A"/>
    <property type="match status" value="1"/>
</dbReference>
<reference evidence="1 2" key="1">
    <citation type="journal article" date="2015" name="Antonie Van Leeuwenhoek">
        <title>Pseudooceanicola atlanticus gen. nov. sp. nov., isolated from surface seawater of the Atlantic Ocean and reclassification of Oceanicola batsensis, Oceanicola marinus, Oceanicola nitratireducens, Oceanicola nanhaiensis, Oceanicola antarcticus and Oceanicola flagellatus, as Pseudooceanicola batsensis comb. nov., Pseudooceanicola marinus comb. nov., Pseudooceanicola nitratireducens comb. nov., Pseudooceanicola nanhaiensis comb. nov., Pseudooceanicola antarcticus comb. nov., and Pseudooceanicola flagellatus comb. nov.</title>
        <authorList>
            <person name="Lai Q."/>
            <person name="Li G."/>
            <person name="Liu X."/>
            <person name="Du Y."/>
            <person name="Sun F."/>
            <person name="Shao Z."/>
        </authorList>
    </citation>
    <scope>NUCLEOTIDE SEQUENCE [LARGE SCALE GENOMIC DNA]</scope>
    <source>
        <strain evidence="1 2">22II-s11g</strain>
    </source>
</reference>
<keyword evidence="2" id="KW-1185">Reference proteome</keyword>
<dbReference type="eggNOG" id="ENOG5031AFK">
    <property type="taxonomic scope" value="Bacteria"/>
</dbReference>
<comment type="caution">
    <text evidence="1">The sequence shown here is derived from an EMBL/GenBank/DDBJ whole genome shotgun (WGS) entry which is preliminary data.</text>
</comment>
<dbReference type="InterPro" id="IPR021719">
    <property type="entry name" value="Prot_inh_I78"/>
</dbReference>
<dbReference type="RefSeq" id="WP_043744428.1">
    <property type="nucleotide sequence ID" value="NZ_CP051248.1"/>
</dbReference>
<dbReference type="STRING" id="1461694.ATO9_02230"/>
<accession>A0A0A0EIZ0</accession>
<evidence type="ECO:0008006" key="3">
    <source>
        <dbReference type="Google" id="ProtNLM"/>
    </source>
</evidence>